<dbReference type="Gene3D" id="1.10.10.10">
    <property type="entry name" value="Winged helix-like DNA-binding domain superfamily/Winged helix DNA-binding domain"/>
    <property type="match status" value="1"/>
</dbReference>
<dbReference type="EMBL" id="JBHUDI010000001">
    <property type="protein sequence ID" value="MFD1561988.1"/>
    <property type="molecule type" value="Genomic_DNA"/>
</dbReference>
<dbReference type="InterPro" id="IPR036388">
    <property type="entry name" value="WH-like_DNA-bd_sf"/>
</dbReference>
<organism evidence="2 3">
    <name type="scientific">Haloarchaeobius amylolyticus</name>
    <dbReference type="NCBI Taxonomy" id="1198296"/>
    <lineage>
        <taxon>Archaea</taxon>
        <taxon>Methanobacteriati</taxon>
        <taxon>Methanobacteriota</taxon>
        <taxon>Stenosarchaea group</taxon>
        <taxon>Halobacteria</taxon>
        <taxon>Halobacteriales</taxon>
        <taxon>Halorubellaceae</taxon>
        <taxon>Haloarchaeobius</taxon>
    </lineage>
</organism>
<dbReference type="AlphaFoldDB" id="A0ABD6BCW4"/>
<accession>A0ABD6BCW4</accession>
<reference evidence="2 3" key="1">
    <citation type="journal article" date="2019" name="Int. J. Syst. Evol. Microbiol.">
        <title>The Global Catalogue of Microorganisms (GCM) 10K type strain sequencing project: providing services to taxonomists for standard genome sequencing and annotation.</title>
        <authorList>
            <consortium name="The Broad Institute Genomics Platform"/>
            <consortium name="The Broad Institute Genome Sequencing Center for Infectious Disease"/>
            <person name="Wu L."/>
            <person name="Ma J."/>
        </authorList>
    </citation>
    <scope>NUCLEOTIDE SEQUENCE [LARGE SCALE GENOMIC DNA]</scope>
    <source>
        <strain evidence="2 3">CGMCC 1.12230</strain>
    </source>
</reference>
<proteinExistence type="predicted"/>
<protein>
    <recommendedName>
        <fullName evidence="1">DUF7344 domain-containing protein</fullName>
    </recommendedName>
</protein>
<keyword evidence="3" id="KW-1185">Reference proteome</keyword>
<evidence type="ECO:0000259" key="1">
    <source>
        <dbReference type="Pfam" id="PF24035"/>
    </source>
</evidence>
<feature type="domain" description="DUF7344" evidence="1">
    <location>
        <begin position="15"/>
        <end position="91"/>
    </location>
</feature>
<name>A0ABD6BCW4_9EURY</name>
<evidence type="ECO:0000313" key="3">
    <source>
        <dbReference type="Proteomes" id="UP001597076"/>
    </source>
</evidence>
<sequence length="110" mass="12653">MSRSQSNTLEMETIHELLANTTRRDALAVLRAVERTTPEELGRRLASSKRDCEADDPDTRRAITIALVHKHLPRLDTHDVVDYRHHDAVVTLGENFDDLEPFFEPLEHRA</sequence>
<dbReference type="Proteomes" id="UP001597076">
    <property type="component" value="Unassembled WGS sequence"/>
</dbReference>
<gene>
    <name evidence="2" type="ORF">ACFR99_00165</name>
</gene>
<comment type="caution">
    <text evidence="2">The sequence shown here is derived from an EMBL/GenBank/DDBJ whole genome shotgun (WGS) entry which is preliminary data.</text>
</comment>
<dbReference type="InterPro" id="IPR055768">
    <property type="entry name" value="DUF7344"/>
</dbReference>
<dbReference type="Pfam" id="PF24035">
    <property type="entry name" value="DUF7344"/>
    <property type="match status" value="1"/>
</dbReference>
<evidence type="ECO:0000313" key="2">
    <source>
        <dbReference type="EMBL" id="MFD1561988.1"/>
    </source>
</evidence>
<dbReference type="RefSeq" id="WP_390283119.1">
    <property type="nucleotide sequence ID" value="NZ_JBHUDI010000001.1"/>
</dbReference>